<evidence type="ECO:0000313" key="3">
    <source>
        <dbReference type="Proteomes" id="UP000619078"/>
    </source>
</evidence>
<evidence type="ECO:0000313" key="2">
    <source>
        <dbReference type="EMBL" id="MBD1393319.1"/>
    </source>
</evidence>
<dbReference type="RefSeq" id="WP_191163049.1">
    <property type="nucleotide sequence ID" value="NZ_JACWMX010000003.1"/>
</dbReference>
<organism evidence="2 3">
    <name type="scientific">Mucilaginibacter glaciei</name>
    <dbReference type="NCBI Taxonomy" id="2772109"/>
    <lineage>
        <taxon>Bacteria</taxon>
        <taxon>Pseudomonadati</taxon>
        <taxon>Bacteroidota</taxon>
        <taxon>Sphingobacteriia</taxon>
        <taxon>Sphingobacteriales</taxon>
        <taxon>Sphingobacteriaceae</taxon>
        <taxon>Mucilaginibacter</taxon>
    </lineage>
</organism>
<dbReference type="GO" id="GO:0016757">
    <property type="term" value="F:glycosyltransferase activity"/>
    <property type="evidence" value="ECO:0007669"/>
    <property type="project" value="InterPro"/>
</dbReference>
<protein>
    <submittedName>
        <fullName evidence="2">Glycosyltransferase</fullName>
    </submittedName>
</protein>
<dbReference type="InterPro" id="IPR050194">
    <property type="entry name" value="Glycosyltransferase_grp1"/>
</dbReference>
<dbReference type="PANTHER" id="PTHR45947">
    <property type="entry name" value="SULFOQUINOVOSYL TRANSFERASE SQD2"/>
    <property type="match status" value="1"/>
</dbReference>
<sequence length="398" mass="44863">MKVVILNNDFRVYWKARLSFLHEYFSVRNIEFFAIELFGKGSPYTFDSLSGGQHWWTCLFPDNSAADLSKKAIKDSIYSALDNLQPDIIIGPSIVFFPGALGISWAKRNKKKFVMFDDAKPSQVKRNFVVQTIKNLITAQADALWLPSKTYDHEYRYFLDRRIPFFYGFSCTDNDFFKAESHYDPTSKNLVCVARLVPIKNIDLMLRAWQLVTRQYPLYNLTIIGNGPQETSLKQIAAALGLTSVKFVDAVDNEALPAYYNSSVAFILPSLSETWGLVVNEAMAAGLPVLLSNTINAANDLLQEGVNGFGFAPGNVDQMYGAIVKFINTGARDRELMSRASQKIIETFSFDKMGGQLFTMLNKLNNQPYEAPGVLAKVVINAWHGRYNTAGWDNLDRK</sequence>
<feature type="domain" description="Glycosyl transferase family 1" evidence="1">
    <location>
        <begin position="176"/>
        <end position="340"/>
    </location>
</feature>
<dbReference type="Gene3D" id="3.40.50.2000">
    <property type="entry name" value="Glycogen Phosphorylase B"/>
    <property type="match status" value="2"/>
</dbReference>
<dbReference type="EMBL" id="JACWMX010000003">
    <property type="protein sequence ID" value="MBD1393319.1"/>
    <property type="molecule type" value="Genomic_DNA"/>
</dbReference>
<keyword evidence="3" id="KW-1185">Reference proteome</keyword>
<name>A0A926NX52_9SPHI</name>
<proteinExistence type="predicted"/>
<evidence type="ECO:0000259" key="1">
    <source>
        <dbReference type="Pfam" id="PF00534"/>
    </source>
</evidence>
<dbReference type="Proteomes" id="UP000619078">
    <property type="component" value="Unassembled WGS sequence"/>
</dbReference>
<dbReference type="PANTHER" id="PTHR45947:SF3">
    <property type="entry name" value="SULFOQUINOVOSYL TRANSFERASE SQD2"/>
    <property type="match status" value="1"/>
</dbReference>
<dbReference type="InterPro" id="IPR001296">
    <property type="entry name" value="Glyco_trans_1"/>
</dbReference>
<dbReference type="SUPFAM" id="SSF53756">
    <property type="entry name" value="UDP-Glycosyltransferase/glycogen phosphorylase"/>
    <property type="match status" value="1"/>
</dbReference>
<dbReference type="AlphaFoldDB" id="A0A926NX52"/>
<dbReference type="Pfam" id="PF00534">
    <property type="entry name" value="Glycos_transf_1"/>
    <property type="match status" value="1"/>
</dbReference>
<comment type="caution">
    <text evidence="2">The sequence shown here is derived from an EMBL/GenBank/DDBJ whole genome shotgun (WGS) entry which is preliminary data.</text>
</comment>
<reference evidence="2" key="1">
    <citation type="submission" date="2020-09" db="EMBL/GenBank/DDBJ databases">
        <title>Novel species of Mucilaginibacter isolated from a glacier on the Tibetan Plateau.</title>
        <authorList>
            <person name="Liu Q."/>
            <person name="Xin Y.-H."/>
        </authorList>
    </citation>
    <scope>NUCLEOTIDE SEQUENCE</scope>
    <source>
        <strain evidence="2">ZB1P21</strain>
    </source>
</reference>
<gene>
    <name evidence="2" type="ORF">IDJ76_09435</name>
</gene>
<accession>A0A926NX52</accession>